<dbReference type="Proteomes" id="UP000008281">
    <property type="component" value="Unassembled WGS sequence"/>
</dbReference>
<keyword evidence="1" id="KW-1133">Transmembrane helix</keyword>
<organism evidence="4">
    <name type="scientific">Caenorhabditis remanei</name>
    <name type="common">Caenorhabditis vulgaris</name>
    <dbReference type="NCBI Taxonomy" id="31234"/>
    <lineage>
        <taxon>Eukaryota</taxon>
        <taxon>Metazoa</taxon>
        <taxon>Ecdysozoa</taxon>
        <taxon>Nematoda</taxon>
        <taxon>Chromadorea</taxon>
        <taxon>Rhabditida</taxon>
        <taxon>Rhabditina</taxon>
        <taxon>Rhabditomorpha</taxon>
        <taxon>Rhabditoidea</taxon>
        <taxon>Rhabditidae</taxon>
        <taxon>Peloderinae</taxon>
        <taxon>Caenorhabditis</taxon>
    </lineage>
</organism>
<dbReference type="PANTHER" id="PTHR46902">
    <property type="entry name" value="DOMON DOMAIN-CONTAINING PROTEIN FRRS1L"/>
    <property type="match status" value="1"/>
</dbReference>
<keyword evidence="4" id="KW-1185">Reference proteome</keyword>
<dbReference type="SMART" id="SM00664">
    <property type="entry name" value="DoH"/>
    <property type="match status" value="2"/>
</dbReference>
<dbReference type="InterPro" id="IPR042789">
    <property type="entry name" value="FRRS1L"/>
</dbReference>
<dbReference type="Pfam" id="PF03351">
    <property type="entry name" value="DOMON"/>
    <property type="match status" value="1"/>
</dbReference>
<dbReference type="CDD" id="cd09628">
    <property type="entry name" value="DOMON_SDR_2_like"/>
    <property type="match status" value="2"/>
</dbReference>
<sequence length="475" mass="52677">MCMFRPRGCNPNLDCTIGVTVQVIGQNQMKVQMVAATIIPPVQQQYVAAFSHDKAMGNDSVSECVISNMGKSNDRVFLNDDEHDTLFSDLAGEVVDTRLVCEFTQQIMLQIDNKNGLIWNLNTPFYGMAATGSAQPDEVNAHELNRDSHSFPITSEETFNPITFGNNTIIPPVQQQYVAVAFSPDKAMVGKSNDRVFLNDDEHDTLFSDLAGEVVDTRLVCEFTQQIMPQIDNKNGPIWNLNTPFYVMAATGSAQPDDCTIGVTVQVIGQNQIKVQMVAATIIPPVQQQYVAVAFSHDKAMGNDSVSECVISDIGEFVGYEPEVYVSYNKGKSNDRVFLNDDEYDTLFSDLAGEVVDTRLVCEFTQQIMPQIDNKNGPIWNLNTPFYVMAATGSAQPDEVNAHELNRDSHSFPITSEVTFNPINFGNNFNHPNGFTPKIKTNRIEKRPMRPTEAPKASASLILLISFVLSLIMIF</sequence>
<proteinExistence type="predicted"/>
<dbReference type="OrthoDB" id="6372137at2759"/>
<gene>
    <name evidence="3" type="ORF">CRE_11389</name>
</gene>
<dbReference type="AlphaFoldDB" id="E3N765"/>
<evidence type="ECO:0000313" key="4">
    <source>
        <dbReference type="Proteomes" id="UP000008281"/>
    </source>
</evidence>
<dbReference type="HOGENOM" id="CLU_671297_0_0_1"/>
<keyword evidence="1" id="KW-0472">Membrane</keyword>
<protein>
    <recommendedName>
        <fullName evidence="2">DOMON domain-containing protein</fullName>
    </recommendedName>
</protein>
<dbReference type="PANTHER" id="PTHR46902:SF1">
    <property type="entry name" value="DOMON DOMAIN-CONTAINING PROTEIN FRRS1L"/>
    <property type="match status" value="1"/>
</dbReference>
<feature type="transmembrane region" description="Helical" evidence="1">
    <location>
        <begin position="457"/>
        <end position="474"/>
    </location>
</feature>
<evidence type="ECO:0000256" key="1">
    <source>
        <dbReference type="SAM" id="Phobius"/>
    </source>
</evidence>
<reference evidence="3" key="1">
    <citation type="submission" date="2007-07" db="EMBL/GenBank/DDBJ databases">
        <title>PCAP assembly of the Caenorhabditis remanei genome.</title>
        <authorList>
            <consortium name="The Caenorhabditis remanei Sequencing Consortium"/>
            <person name="Wilson R.K."/>
        </authorList>
    </citation>
    <scope>NUCLEOTIDE SEQUENCE [LARGE SCALE GENOMIC DNA]</scope>
    <source>
        <strain evidence="3">PB4641</strain>
    </source>
</reference>
<dbReference type="InterPro" id="IPR005018">
    <property type="entry name" value="DOMON_domain"/>
</dbReference>
<dbReference type="eggNOG" id="ENOG502TGED">
    <property type="taxonomic scope" value="Eukaryota"/>
</dbReference>
<keyword evidence="1" id="KW-0812">Transmembrane</keyword>
<evidence type="ECO:0000259" key="2">
    <source>
        <dbReference type="SMART" id="SM00664"/>
    </source>
</evidence>
<evidence type="ECO:0000313" key="3">
    <source>
        <dbReference type="EMBL" id="EFO88406.1"/>
    </source>
</evidence>
<dbReference type="EMBL" id="DS268545">
    <property type="protein sequence ID" value="EFO88406.1"/>
    <property type="molecule type" value="Genomic_DNA"/>
</dbReference>
<dbReference type="InParanoid" id="E3N765"/>
<feature type="domain" description="DOMON" evidence="2">
    <location>
        <begin position="46"/>
        <end position="183"/>
    </location>
</feature>
<accession>E3N765</accession>
<name>E3N765_CAERE</name>
<dbReference type="GO" id="GO:1900449">
    <property type="term" value="P:regulation of glutamate receptor signaling pathway"/>
    <property type="evidence" value="ECO:0007669"/>
    <property type="project" value="InterPro"/>
</dbReference>
<feature type="domain" description="DOMON" evidence="2">
    <location>
        <begin position="290"/>
        <end position="393"/>
    </location>
</feature>